<comment type="caution">
    <text evidence="3">The sequence shown here is derived from an EMBL/GenBank/DDBJ whole genome shotgun (WGS) entry which is preliminary data.</text>
</comment>
<dbReference type="Gene3D" id="2.20.25.240">
    <property type="match status" value="1"/>
</dbReference>
<feature type="chain" id="PRO_5042281749" evidence="1">
    <location>
        <begin position="19"/>
        <end position="495"/>
    </location>
</feature>
<accession>A0AAE1LV78</accession>
<sequence length="495" mass="56426">MILIVLLIEMVEVSVEDGLQPNTHFLHAKDGHTYYLNKVVKGGRLSLECMFYRRKGRPCRGRASVGANGLDFKLKKIHNHAPDHNLIHQRRLRSAILLRCRSGDPSMLRVIYDEERRRLKTPRVAAANIPFVTLRPAMQRARQSTLPRIPKTLTDLDVILRDDKYCFLTKTLDGQDCIYAGATGNEAEKTRCLIFMSERMLKYLARVKTIFSDATFCVVPTDLNGAQVWNLVTLRRHTTIGIGSIIMQSKSTECYRAAIKGIKHLLPSFNPQTIMCDYESSQQKAWALEFPNAERYGCLFHASKAILKKAKEKGLIPYIENNQHVDLAVRCLCALPLLPRNCIVDGLLQVSEAAFRKGLWSVMESLFKYVFKTWLSASRLPIFSVYECKDRTTNCCESYNYSLQTEVKTTHPNIFALISALVRLEDNTVQLLHVLSPGGNPRRKRKASVLVNDSRIRGLSEDLNEGNITRYKFLRQASRRMQGLYNDMLGPLKDN</sequence>
<evidence type="ECO:0000259" key="2">
    <source>
        <dbReference type="Pfam" id="PF10551"/>
    </source>
</evidence>
<organism evidence="3 4">
    <name type="scientific">Frankliniella fusca</name>
    <dbReference type="NCBI Taxonomy" id="407009"/>
    <lineage>
        <taxon>Eukaryota</taxon>
        <taxon>Metazoa</taxon>
        <taxon>Ecdysozoa</taxon>
        <taxon>Arthropoda</taxon>
        <taxon>Hexapoda</taxon>
        <taxon>Insecta</taxon>
        <taxon>Pterygota</taxon>
        <taxon>Neoptera</taxon>
        <taxon>Paraneoptera</taxon>
        <taxon>Thysanoptera</taxon>
        <taxon>Terebrantia</taxon>
        <taxon>Thripoidea</taxon>
        <taxon>Thripidae</taxon>
        <taxon>Frankliniella</taxon>
    </lineage>
</organism>
<feature type="domain" description="MULE transposase" evidence="2">
    <location>
        <begin position="232"/>
        <end position="304"/>
    </location>
</feature>
<evidence type="ECO:0000256" key="1">
    <source>
        <dbReference type="SAM" id="SignalP"/>
    </source>
</evidence>
<dbReference type="AlphaFoldDB" id="A0AAE1LV78"/>
<proteinExistence type="predicted"/>
<keyword evidence="4" id="KW-1185">Reference proteome</keyword>
<evidence type="ECO:0000313" key="4">
    <source>
        <dbReference type="Proteomes" id="UP001219518"/>
    </source>
</evidence>
<reference evidence="3" key="1">
    <citation type="submission" date="2021-07" db="EMBL/GenBank/DDBJ databases">
        <authorList>
            <person name="Catto M.A."/>
            <person name="Jacobson A."/>
            <person name="Kennedy G."/>
            <person name="Labadie P."/>
            <person name="Hunt B.G."/>
            <person name="Srinivasan R."/>
        </authorList>
    </citation>
    <scope>NUCLEOTIDE SEQUENCE</scope>
    <source>
        <strain evidence="3">PL_HMW_Pooled</strain>
        <tissue evidence="3">Head</tissue>
    </source>
</reference>
<evidence type="ECO:0000313" key="3">
    <source>
        <dbReference type="EMBL" id="KAK3933228.1"/>
    </source>
</evidence>
<reference evidence="3" key="2">
    <citation type="journal article" date="2023" name="BMC Genomics">
        <title>Pest status, molecular evolution, and epigenetic factors derived from the genome assembly of Frankliniella fusca, a thysanopteran phytovirus vector.</title>
        <authorList>
            <person name="Catto M.A."/>
            <person name="Labadie P.E."/>
            <person name="Jacobson A.L."/>
            <person name="Kennedy G.G."/>
            <person name="Srinivasan R."/>
            <person name="Hunt B.G."/>
        </authorList>
    </citation>
    <scope>NUCLEOTIDE SEQUENCE</scope>
    <source>
        <strain evidence="3">PL_HMW_Pooled</strain>
    </source>
</reference>
<protein>
    <submittedName>
        <fullName evidence="3">PKS-NRPS hybrid synthetase</fullName>
    </submittedName>
</protein>
<gene>
    <name evidence="3" type="ORF">KUF71_017489</name>
</gene>
<dbReference type="Pfam" id="PF10551">
    <property type="entry name" value="MULE"/>
    <property type="match status" value="1"/>
</dbReference>
<feature type="signal peptide" evidence="1">
    <location>
        <begin position="1"/>
        <end position="18"/>
    </location>
</feature>
<name>A0AAE1LV78_9NEOP</name>
<dbReference type="Proteomes" id="UP001219518">
    <property type="component" value="Unassembled WGS sequence"/>
</dbReference>
<keyword evidence="1" id="KW-0732">Signal</keyword>
<dbReference type="EMBL" id="JAHWGI010001443">
    <property type="protein sequence ID" value="KAK3933228.1"/>
    <property type="molecule type" value="Genomic_DNA"/>
</dbReference>
<dbReference type="InterPro" id="IPR018289">
    <property type="entry name" value="MULE_transposase_dom"/>
</dbReference>